<organism evidence="1 3">
    <name type="scientific">Pristionchus entomophagus</name>
    <dbReference type="NCBI Taxonomy" id="358040"/>
    <lineage>
        <taxon>Eukaryota</taxon>
        <taxon>Metazoa</taxon>
        <taxon>Ecdysozoa</taxon>
        <taxon>Nematoda</taxon>
        <taxon>Chromadorea</taxon>
        <taxon>Rhabditida</taxon>
        <taxon>Rhabditina</taxon>
        <taxon>Diplogasteromorpha</taxon>
        <taxon>Diplogasteroidea</taxon>
        <taxon>Neodiplogasteridae</taxon>
        <taxon>Pristionchus</taxon>
    </lineage>
</organism>
<evidence type="ECO:0000313" key="2">
    <source>
        <dbReference type="EMBL" id="GMT08436.1"/>
    </source>
</evidence>
<name>A0AAV5UCY8_9BILA</name>
<accession>A0AAV5UCY8</accession>
<gene>
    <name evidence="1" type="ORF">PENTCL1PPCAC_26677</name>
    <name evidence="2" type="ORF">PENTCL1PPCAC_30610</name>
</gene>
<reference evidence="1" key="1">
    <citation type="submission" date="2023-10" db="EMBL/GenBank/DDBJ databases">
        <title>Genome assembly of Pristionchus species.</title>
        <authorList>
            <person name="Yoshida K."/>
            <person name="Sommer R.J."/>
        </authorList>
    </citation>
    <scope>NUCLEOTIDE SEQUENCE</scope>
    <source>
        <strain evidence="1">RS0144</strain>
    </source>
</reference>
<evidence type="ECO:0000313" key="1">
    <source>
        <dbReference type="EMBL" id="GMT04503.1"/>
    </source>
</evidence>
<evidence type="ECO:0000313" key="3">
    <source>
        <dbReference type="Proteomes" id="UP001432027"/>
    </source>
</evidence>
<feature type="non-terminal residue" evidence="1">
    <location>
        <position position="184"/>
    </location>
</feature>
<keyword evidence="3" id="KW-1185">Reference proteome</keyword>
<feature type="non-terminal residue" evidence="1">
    <location>
        <position position="1"/>
    </location>
</feature>
<dbReference type="Proteomes" id="UP001432027">
    <property type="component" value="Unassembled WGS sequence"/>
</dbReference>
<dbReference type="AlphaFoldDB" id="A0AAV5UCY8"/>
<sequence length="184" mass="21808">DMGKKFPFIRNLPYLIYILQKVIQDMGRDVIEMEIFERHLDEMVGGSFDYSIFGLTVFSELIYHQLVVVVDKTINDVTLRINSLITEENCRLELLRGYLAEQVYNYVLKNGPTSYRELYQWVDRVDSPFLHDQFPKWKKWGEKEKIEDFKAHYKSHWEIFVQSGKDSIDINPSFDGLVASHFID</sequence>
<dbReference type="EMBL" id="BTSX01000006">
    <property type="protein sequence ID" value="GMT04503.1"/>
    <property type="molecule type" value="Genomic_DNA"/>
</dbReference>
<comment type="caution">
    <text evidence="1">The sequence shown here is derived from an EMBL/GenBank/DDBJ whole genome shotgun (WGS) entry which is preliminary data.</text>
</comment>
<proteinExistence type="predicted"/>
<protein>
    <submittedName>
        <fullName evidence="1">Uncharacterized protein</fullName>
    </submittedName>
</protein>
<dbReference type="EMBL" id="BTSX01000085">
    <property type="protein sequence ID" value="GMT08436.1"/>
    <property type="molecule type" value="Genomic_DNA"/>
</dbReference>